<evidence type="ECO:0000313" key="4">
    <source>
        <dbReference type="EMBL" id="KGM18696.1"/>
    </source>
</evidence>
<dbReference type="AlphaFoldDB" id="A0A0A2DP82"/>
<proteinExistence type="predicted"/>
<feature type="region of interest" description="Disordered" evidence="1">
    <location>
        <begin position="29"/>
        <end position="68"/>
    </location>
</feature>
<evidence type="ECO:0000256" key="2">
    <source>
        <dbReference type="SAM" id="Phobius"/>
    </source>
</evidence>
<keyword evidence="5" id="KW-1185">Reference proteome</keyword>
<feature type="chain" id="PRO_5038595736" description="Or membrane protein" evidence="3">
    <location>
        <begin position="20"/>
        <end position="137"/>
    </location>
</feature>
<keyword evidence="3" id="KW-0732">Signal</keyword>
<feature type="signal peptide" evidence="3">
    <location>
        <begin position="1"/>
        <end position="19"/>
    </location>
</feature>
<evidence type="ECO:0008006" key="6">
    <source>
        <dbReference type="Google" id="ProtNLM"/>
    </source>
</evidence>
<keyword evidence="2" id="KW-0812">Transmembrane</keyword>
<accession>A0A0A2DP82</accession>
<feature type="compositionally biased region" description="Basic and acidic residues" evidence="1">
    <location>
        <begin position="57"/>
        <end position="68"/>
    </location>
</feature>
<feature type="transmembrane region" description="Helical" evidence="2">
    <location>
        <begin position="106"/>
        <end position="130"/>
    </location>
</feature>
<organism evidence="4 5">
    <name type="scientific">Corynebacterium auriscanis</name>
    <dbReference type="NCBI Taxonomy" id="99807"/>
    <lineage>
        <taxon>Bacteria</taxon>
        <taxon>Bacillati</taxon>
        <taxon>Actinomycetota</taxon>
        <taxon>Actinomycetes</taxon>
        <taxon>Mycobacteriales</taxon>
        <taxon>Corynebacteriaceae</taxon>
        <taxon>Corynebacterium</taxon>
    </lineage>
</organism>
<dbReference type="GeneID" id="300551988"/>
<evidence type="ECO:0000313" key="5">
    <source>
        <dbReference type="Proteomes" id="UP000030145"/>
    </source>
</evidence>
<dbReference type="EMBL" id="JRVJ01000007">
    <property type="protein sequence ID" value="KGM18696.1"/>
    <property type="molecule type" value="Genomic_DNA"/>
</dbReference>
<evidence type="ECO:0000256" key="3">
    <source>
        <dbReference type="SAM" id="SignalP"/>
    </source>
</evidence>
<sequence length="137" mass="13802">MNIRKVALAIATASSVALAGTAAASAQDAPMSDNNAIGSITNEDTTPTGSDNLAGSEQDKAPETGEAKGSDLLWRIGNALGADQALNADQIFGSDVKPDAAPWGPLLHVALIAGVIGSIASVIIGIGNYLKHEGIIR</sequence>
<reference evidence="4 5" key="1">
    <citation type="submission" date="2014-10" db="EMBL/GenBank/DDBJ databases">
        <title>Whole Genome sequence of Corynebacterium auriscanis strain CIP 106629.</title>
        <authorList>
            <person name="Hassan S.S."/>
            <person name="Jamal S.B."/>
            <person name="Tiwari S."/>
            <person name="Oliveira L.D.C."/>
            <person name="Souza F."/>
            <person name="Mariano D.C."/>
            <person name="Almeida S."/>
            <person name="Dorella F."/>
            <person name="Pereira F."/>
            <person name="Carvalho A."/>
            <person name="Leal C.A."/>
            <person name="Soares S.D.C."/>
            <person name="Figueiredo H.C."/>
            <person name="Silva A."/>
            <person name="Azevedo V.A."/>
        </authorList>
    </citation>
    <scope>NUCLEOTIDE SEQUENCE [LARGE SCALE GENOMIC DNA]</scope>
    <source>
        <strain evidence="4 5">CIP 106629</strain>
    </source>
</reference>
<dbReference type="RefSeq" id="WP_035114262.1">
    <property type="nucleotide sequence ID" value="NZ_CP047046.1"/>
</dbReference>
<keyword evidence="2" id="KW-1133">Transmembrane helix</keyword>
<evidence type="ECO:0000256" key="1">
    <source>
        <dbReference type="SAM" id="MobiDB-lite"/>
    </source>
</evidence>
<dbReference type="Proteomes" id="UP000030145">
    <property type="component" value="Unassembled WGS sequence"/>
</dbReference>
<name>A0A0A2DP82_9CORY</name>
<feature type="compositionally biased region" description="Polar residues" evidence="1">
    <location>
        <begin position="32"/>
        <end position="55"/>
    </location>
</feature>
<keyword evidence="2" id="KW-0472">Membrane</keyword>
<comment type="caution">
    <text evidence="4">The sequence shown here is derived from an EMBL/GenBank/DDBJ whole genome shotgun (WGS) entry which is preliminary data.</text>
</comment>
<protein>
    <recommendedName>
        <fullName evidence="6">Or membrane protein</fullName>
    </recommendedName>
</protein>
<gene>
    <name evidence="4" type="ORF">MA47_05705</name>
</gene>